<protein>
    <submittedName>
        <fullName evidence="1">Uncharacterized protein</fullName>
    </submittedName>
</protein>
<organism evidence="1 2">
    <name type="scientific">Candidatus Epulonipiscium fishelsonii</name>
    <dbReference type="NCBI Taxonomy" id="77094"/>
    <lineage>
        <taxon>Bacteria</taxon>
        <taxon>Bacillati</taxon>
        <taxon>Bacillota</taxon>
        <taxon>Clostridia</taxon>
        <taxon>Lachnospirales</taxon>
        <taxon>Lachnospiraceae</taxon>
        <taxon>Candidatus Epulonipiscium</taxon>
    </lineage>
</organism>
<evidence type="ECO:0000313" key="1">
    <source>
        <dbReference type="EMBL" id="ONI37911.1"/>
    </source>
</evidence>
<gene>
    <name evidence="1" type="ORF">AN396_12200</name>
</gene>
<keyword evidence="2" id="KW-1185">Reference proteome</keyword>
<dbReference type="Proteomes" id="UP000188605">
    <property type="component" value="Unassembled WGS sequence"/>
</dbReference>
<proteinExistence type="predicted"/>
<sequence>MTQKQYIENKTYCMSKFLVFRNININEDNNYTFSSEIIPKSFSYLKERQEVYNSEELEECLRKEVQQITNSKKTALALSGGIDSAILAKYMPKNSKSYTFKCVVPNIEVTDESKIAKKYAKECNIDNEIIEIFWEDFNNYAPILMQHKGMPIHSIEIQIYKLALQAKKDGIEALIFGESADVNFGGLDNLLSRNYNCIEFVERYAYILPYKILKKSELDLTVFLKYIDNNGNINVHNFLRNVFYQEAIASYTNACTCAGIELIMPYASTYMGVPLDYSKVRAGRNKYWVREIFEKNYPNFTAPPKLPMPRATNEWLQNWKGPTREEFLPNCIYNLTGDQKWLVYCLEQFLNQFNL</sequence>
<comment type="caution">
    <text evidence="1">The sequence shown here is derived from an EMBL/GenBank/DDBJ whole genome shotgun (WGS) entry which is preliminary data.</text>
</comment>
<evidence type="ECO:0000313" key="2">
    <source>
        <dbReference type="Proteomes" id="UP000188605"/>
    </source>
</evidence>
<dbReference type="EMBL" id="LJDB01000102">
    <property type="protein sequence ID" value="ONI37911.1"/>
    <property type="molecule type" value="Genomic_DNA"/>
</dbReference>
<name>A0ACC8X8A2_9FIRM</name>
<reference evidence="1" key="1">
    <citation type="submission" date="2016-08" db="EMBL/GenBank/DDBJ databases">
        <authorList>
            <person name="Ngugi D.K."/>
            <person name="Miyake S."/>
            <person name="Stingl U."/>
        </authorList>
    </citation>
    <scope>NUCLEOTIDE SEQUENCE</scope>
    <source>
        <strain evidence="1">SCG-B11WGA-EpuloA1</strain>
    </source>
</reference>
<accession>A0ACC8X8A2</accession>